<evidence type="ECO:0000256" key="3">
    <source>
        <dbReference type="ARBA" id="ARBA00022771"/>
    </source>
</evidence>
<dbReference type="OrthoDB" id="8113227at2759"/>
<evidence type="ECO:0000256" key="4">
    <source>
        <dbReference type="ARBA" id="ARBA00022833"/>
    </source>
</evidence>
<sequence length="211" mass="24389">MESLVCSECKSVFSEKSELHEHFAECTVEAFEVINWEKCPTTPDLCDDGECPTTYMEVETSQLHTEDGRLSAMVSLQVPSEWNELNVTELPESVVTMPSANNETPVIIGTEATIDSRTLKSNTKMKCPVCHIMLYRHNYSVHFRIHSGERPYQCFFCEKTFRTTSSRKIHHRVHTGERPYVCQHCSYGAVTKRNLDRHIFNQHTKSQYYTK</sequence>
<keyword evidence="4" id="KW-0862">Zinc</keyword>
<dbReference type="EMBL" id="CAJFDH010000001">
    <property type="protein sequence ID" value="CAD5206665.1"/>
    <property type="molecule type" value="Genomic_DNA"/>
</dbReference>
<gene>
    <name evidence="7" type="ORF">BOKJ2_LOCUS1349</name>
</gene>
<evidence type="ECO:0000313" key="7">
    <source>
        <dbReference type="EMBL" id="CAD5206665.1"/>
    </source>
</evidence>
<dbReference type="SUPFAM" id="SSF57667">
    <property type="entry name" value="beta-beta-alpha zinc fingers"/>
    <property type="match status" value="2"/>
</dbReference>
<dbReference type="InterPro" id="IPR013087">
    <property type="entry name" value="Znf_C2H2_type"/>
</dbReference>
<feature type="domain" description="C2H2-type" evidence="6">
    <location>
        <begin position="152"/>
        <end position="179"/>
    </location>
</feature>
<dbReference type="GO" id="GO:0008270">
    <property type="term" value="F:zinc ion binding"/>
    <property type="evidence" value="ECO:0007669"/>
    <property type="project" value="UniProtKB-KW"/>
</dbReference>
<comment type="caution">
    <text evidence="7">The sequence shown here is derived from an EMBL/GenBank/DDBJ whole genome shotgun (WGS) entry which is preliminary data.</text>
</comment>
<dbReference type="GO" id="GO:0000122">
    <property type="term" value="P:negative regulation of transcription by RNA polymerase II"/>
    <property type="evidence" value="ECO:0007669"/>
    <property type="project" value="UniProtKB-ARBA"/>
</dbReference>
<dbReference type="Gene3D" id="3.30.160.60">
    <property type="entry name" value="Classic Zinc Finger"/>
    <property type="match status" value="2"/>
</dbReference>
<keyword evidence="1" id="KW-0479">Metal-binding</keyword>
<keyword evidence="3 5" id="KW-0863">Zinc-finger</keyword>
<dbReference type="EMBL" id="CAJFCW020000001">
    <property type="protein sequence ID" value="CAG9082686.1"/>
    <property type="molecule type" value="Genomic_DNA"/>
</dbReference>
<accession>A0A811JT83</accession>
<dbReference type="PANTHER" id="PTHR24379">
    <property type="entry name" value="KRAB AND ZINC FINGER DOMAIN-CONTAINING"/>
    <property type="match status" value="1"/>
</dbReference>
<dbReference type="GO" id="GO:0005634">
    <property type="term" value="C:nucleus"/>
    <property type="evidence" value="ECO:0007669"/>
    <property type="project" value="UniProtKB-ARBA"/>
</dbReference>
<evidence type="ECO:0000313" key="8">
    <source>
        <dbReference type="Proteomes" id="UP000614601"/>
    </source>
</evidence>
<dbReference type="SMART" id="SM00355">
    <property type="entry name" value="ZnF_C2H2"/>
    <property type="match status" value="4"/>
</dbReference>
<dbReference type="FunFam" id="3.30.160.60:FF:000446">
    <property type="entry name" value="Zinc finger protein"/>
    <property type="match status" value="1"/>
</dbReference>
<evidence type="ECO:0000256" key="1">
    <source>
        <dbReference type="ARBA" id="ARBA00022723"/>
    </source>
</evidence>
<evidence type="ECO:0000256" key="2">
    <source>
        <dbReference type="ARBA" id="ARBA00022737"/>
    </source>
</evidence>
<dbReference type="InterPro" id="IPR036236">
    <property type="entry name" value="Znf_C2H2_sf"/>
</dbReference>
<proteinExistence type="predicted"/>
<evidence type="ECO:0000256" key="5">
    <source>
        <dbReference type="PROSITE-ProRule" id="PRU00042"/>
    </source>
</evidence>
<dbReference type="Proteomes" id="UP000614601">
    <property type="component" value="Unassembled WGS sequence"/>
</dbReference>
<dbReference type="AlphaFoldDB" id="A0A811JT83"/>
<organism evidence="7 8">
    <name type="scientific">Bursaphelenchus okinawaensis</name>
    <dbReference type="NCBI Taxonomy" id="465554"/>
    <lineage>
        <taxon>Eukaryota</taxon>
        <taxon>Metazoa</taxon>
        <taxon>Ecdysozoa</taxon>
        <taxon>Nematoda</taxon>
        <taxon>Chromadorea</taxon>
        <taxon>Rhabditida</taxon>
        <taxon>Tylenchina</taxon>
        <taxon>Tylenchomorpha</taxon>
        <taxon>Aphelenchoidea</taxon>
        <taxon>Aphelenchoididae</taxon>
        <taxon>Bursaphelenchus</taxon>
    </lineage>
</organism>
<dbReference type="FunFam" id="3.30.160.60:FF:002343">
    <property type="entry name" value="Zinc finger protein 33A"/>
    <property type="match status" value="1"/>
</dbReference>
<evidence type="ECO:0000259" key="6">
    <source>
        <dbReference type="PROSITE" id="PS50157"/>
    </source>
</evidence>
<reference evidence="7" key="1">
    <citation type="submission" date="2020-09" db="EMBL/GenBank/DDBJ databases">
        <authorList>
            <person name="Kikuchi T."/>
        </authorList>
    </citation>
    <scope>NUCLEOTIDE SEQUENCE</scope>
    <source>
        <strain evidence="7">SH1</strain>
    </source>
</reference>
<dbReference type="PROSITE" id="PS50157">
    <property type="entry name" value="ZINC_FINGER_C2H2_2"/>
    <property type="match status" value="1"/>
</dbReference>
<keyword evidence="8" id="KW-1185">Reference proteome</keyword>
<keyword evidence="2" id="KW-0677">Repeat</keyword>
<dbReference type="PANTHER" id="PTHR24379:SF121">
    <property type="entry name" value="C2H2-TYPE DOMAIN-CONTAINING PROTEIN"/>
    <property type="match status" value="1"/>
</dbReference>
<dbReference type="Proteomes" id="UP000783686">
    <property type="component" value="Unassembled WGS sequence"/>
</dbReference>
<protein>
    <recommendedName>
        <fullName evidence="6">C2H2-type domain-containing protein</fullName>
    </recommendedName>
</protein>
<dbReference type="PROSITE" id="PS00028">
    <property type="entry name" value="ZINC_FINGER_C2H2_1"/>
    <property type="match status" value="1"/>
</dbReference>
<name>A0A811JT83_9BILA</name>